<dbReference type="PANTHER" id="PTHR33732">
    <property type="entry name" value="REF/SRPP-LIKE PROTEIN OS05G0151300/LOC_OS05G05940"/>
    <property type="match status" value="1"/>
</dbReference>
<dbReference type="Pfam" id="PF05755">
    <property type="entry name" value="REF"/>
    <property type="match status" value="1"/>
</dbReference>
<evidence type="ECO:0000313" key="3">
    <source>
        <dbReference type="Proteomes" id="UP001457282"/>
    </source>
</evidence>
<organism evidence="2 3">
    <name type="scientific">Rubus argutus</name>
    <name type="common">Southern blackberry</name>
    <dbReference type="NCBI Taxonomy" id="59490"/>
    <lineage>
        <taxon>Eukaryota</taxon>
        <taxon>Viridiplantae</taxon>
        <taxon>Streptophyta</taxon>
        <taxon>Embryophyta</taxon>
        <taxon>Tracheophyta</taxon>
        <taxon>Spermatophyta</taxon>
        <taxon>Magnoliopsida</taxon>
        <taxon>eudicotyledons</taxon>
        <taxon>Gunneridae</taxon>
        <taxon>Pentapetalae</taxon>
        <taxon>rosids</taxon>
        <taxon>fabids</taxon>
        <taxon>Rosales</taxon>
        <taxon>Rosaceae</taxon>
        <taxon>Rosoideae</taxon>
        <taxon>Rosoideae incertae sedis</taxon>
        <taxon>Rubus</taxon>
    </lineage>
</organism>
<comment type="caution">
    <text evidence="2">The sequence shown here is derived from an EMBL/GenBank/DDBJ whole genome shotgun (WGS) entry which is preliminary data.</text>
</comment>
<keyword evidence="3" id="KW-1185">Reference proteome</keyword>
<proteinExistence type="inferred from homology"/>
<gene>
    <name evidence="2" type="ORF">M0R45_021523</name>
</gene>
<evidence type="ECO:0000256" key="1">
    <source>
        <dbReference type="ARBA" id="ARBA00009737"/>
    </source>
</evidence>
<evidence type="ECO:0008006" key="4">
    <source>
        <dbReference type="Google" id="ProtNLM"/>
    </source>
</evidence>
<dbReference type="PANTHER" id="PTHR33732:SF2">
    <property type="entry name" value="REF_SRPP-LIKE PROTEIN"/>
    <property type="match status" value="1"/>
</dbReference>
<reference evidence="2 3" key="1">
    <citation type="journal article" date="2023" name="G3 (Bethesda)">
        <title>A chromosome-length genome assembly and annotation of blackberry (Rubus argutus, cv. 'Hillquist').</title>
        <authorList>
            <person name="Bruna T."/>
            <person name="Aryal R."/>
            <person name="Dudchenko O."/>
            <person name="Sargent D.J."/>
            <person name="Mead D."/>
            <person name="Buti M."/>
            <person name="Cavallini A."/>
            <person name="Hytonen T."/>
            <person name="Andres J."/>
            <person name="Pham M."/>
            <person name="Weisz D."/>
            <person name="Mascagni F."/>
            <person name="Usai G."/>
            <person name="Natali L."/>
            <person name="Bassil N."/>
            <person name="Fernandez G.E."/>
            <person name="Lomsadze A."/>
            <person name="Armour M."/>
            <person name="Olukolu B."/>
            <person name="Poorten T."/>
            <person name="Britton C."/>
            <person name="Davik J."/>
            <person name="Ashrafi H."/>
            <person name="Aiden E.L."/>
            <person name="Borodovsky M."/>
            <person name="Worthington M."/>
        </authorList>
    </citation>
    <scope>NUCLEOTIDE SEQUENCE [LARGE SCALE GENOMIC DNA]</scope>
    <source>
        <strain evidence="2">PI 553951</strain>
    </source>
</reference>
<dbReference type="EMBL" id="JBEDUW010000004">
    <property type="protein sequence ID" value="KAK9934376.1"/>
    <property type="molecule type" value="Genomic_DNA"/>
</dbReference>
<comment type="similarity">
    <text evidence="1">Belongs to the REF/SRPP family.</text>
</comment>
<dbReference type="InterPro" id="IPR008802">
    <property type="entry name" value="REF"/>
</dbReference>
<name>A0AAW1XDY5_RUBAR</name>
<protein>
    <recommendedName>
        <fullName evidence="4">REF/SRPP-like protein</fullName>
    </recommendedName>
</protein>
<evidence type="ECO:0000313" key="2">
    <source>
        <dbReference type="EMBL" id="KAK9934376.1"/>
    </source>
</evidence>
<sequence>MLGGDSNQTTVLNIIHEMRRDRLAKKLTNTQESRPEELKHLRVLRMAAIHMLMCLLNPYEYAKKNLGPLRSTVGTVECALIITVGPVCQKFKGVPDDFLAFLDTKVEEAVDKFDKHAPSSAKQVVYQAVGCIQKALEKTQAFVNEAQTRGLRTAIHCAATEYKQFLFNKSMKFWVGLEYQCPPIHTVTEKATPAAAYLSKKYNQVVRDLTLKGYTIFGYVPLVPIDEISTALNRARQRS</sequence>
<dbReference type="AlphaFoldDB" id="A0AAW1XDY5"/>
<accession>A0AAW1XDY5</accession>
<dbReference type="Proteomes" id="UP001457282">
    <property type="component" value="Unassembled WGS sequence"/>
</dbReference>